<proteinExistence type="predicted"/>
<keyword evidence="2" id="KW-1185">Reference proteome</keyword>
<protein>
    <submittedName>
        <fullName evidence="1">Uncharacterized protein</fullName>
    </submittedName>
</protein>
<dbReference type="EMBL" id="BQNB010013874">
    <property type="protein sequence ID" value="GJT21269.1"/>
    <property type="molecule type" value="Genomic_DNA"/>
</dbReference>
<dbReference type="Proteomes" id="UP001151760">
    <property type="component" value="Unassembled WGS sequence"/>
</dbReference>
<accession>A0ABQ5C7R2</accession>
<reference evidence="1" key="2">
    <citation type="submission" date="2022-01" db="EMBL/GenBank/DDBJ databases">
        <authorList>
            <person name="Yamashiro T."/>
            <person name="Shiraishi A."/>
            <person name="Satake H."/>
            <person name="Nakayama K."/>
        </authorList>
    </citation>
    <scope>NUCLEOTIDE SEQUENCE</scope>
</reference>
<sequence>MIQKRLDDKKLQIQECTVQEVKALDAISEDKAKQSCMESFLKLHSHLKHLSHDNLKGTRIDSGFKRAFATLFVQDVETFIANKATGPSDSNKEQDTSRDQE</sequence>
<reference evidence="1" key="1">
    <citation type="journal article" date="2022" name="Int. J. Mol. Sci.">
        <title>Draft Genome of Tanacetum Coccineum: Genomic Comparison of Closely Related Tanacetum-Family Plants.</title>
        <authorList>
            <person name="Yamashiro T."/>
            <person name="Shiraishi A."/>
            <person name="Nakayama K."/>
            <person name="Satake H."/>
        </authorList>
    </citation>
    <scope>NUCLEOTIDE SEQUENCE</scope>
</reference>
<gene>
    <name evidence="1" type="ORF">Tco_0891206</name>
</gene>
<name>A0ABQ5C7R2_9ASTR</name>
<evidence type="ECO:0000313" key="2">
    <source>
        <dbReference type="Proteomes" id="UP001151760"/>
    </source>
</evidence>
<comment type="caution">
    <text evidence="1">The sequence shown here is derived from an EMBL/GenBank/DDBJ whole genome shotgun (WGS) entry which is preliminary data.</text>
</comment>
<organism evidence="1 2">
    <name type="scientific">Tanacetum coccineum</name>
    <dbReference type="NCBI Taxonomy" id="301880"/>
    <lineage>
        <taxon>Eukaryota</taxon>
        <taxon>Viridiplantae</taxon>
        <taxon>Streptophyta</taxon>
        <taxon>Embryophyta</taxon>
        <taxon>Tracheophyta</taxon>
        <taxon>Spermatophyta</taxon>
        <taxon>Magnoliopsida</taxon>
        <taxon>eudicotyledons</taxon>
        <taxon>Gunneridae</taxon>
        <taxon>Pentapetalae</taxon>
        <taxon>asterids</taxon>
        <taxon>campanulids</taxon>
        <taxon>Asterales</taxon>
        <taxon>Asteraceae</taxon>
        <taxon>Asteroideae</taxon>
        <taxon>Anthemideae</taxon>
        <taxon>Anthemidinae</taxon>
        <taxon>Tanacetum</taxon>
    </lineage>
</organism>
<evidence type="ECO:0000313" key="1">
    <source>
        <dbReference type="EMBL" id="GJT21269.1"/>
    </source>
</evidence>